<dbReference type="PANTHER" id="PTHR43877">
    <property type="entry name" value="AMINOALKYLPHOSPHONATE N-ACETYLTRANSFERASE-RELATED-RELATED"/>
    <property type="match status" value="1"/>
</dbReference>
<dbReference type="Gene3D" id="3.40.630.30">
    <property type="match status" value="1"/>
</dbReference>
<organism evidence="4 5">
    <name type="scientific">Oceanobacillus piezotolerans</name>
    <dbReference type="NCBI Taxonomy" id="2448030"/>
    <lineage>
        <taxon>Bacteria</taxon>
        <taxon>Bacillati</taxon>
        <taxon>Bacillota</taxon>
        <taxon>Bacilli</taxon>
        <taxon>Bacillales</taxon>
        <taxon>Bacillaceae</taxon>
        <taxon>Oceanobacillus</taxon>
    </lineage>
</organism>
<feature type="domain" description="N-acetyltransferase" evidence="3">
    <location>
        <begin position="1"/>
        <end position="164"/>
    </location>
</feature>
<keyword evidence="5" id="KW-1185">Reference proteome</keyword>
<gene>
    <name evidence="4" type="ORF">D8M04_12420</name>
</gene>
<keyword evidence="2" id="KW-0012">Acyltransferase</keyword>
<dbReference type="SUPFAM" id="SSF55729">
    <property type="entry name" value="Acyl-CoA N-acyltransferases (Nat)"/>
    <property type="match status" value="1"/>
</dbReference>
<proteinExistence type="predicted"/>
<evidence type="ECO:0000313" key="5">
    <source>
        <dbReference type="Proteomes" id="UP000270219"/>
    </source>
</evidence>
<dbReference type="InterPro" id="IPR050832">
    <property type="entry name" value="Bact_Acetyltransf"/>
</dbReference>
<keyword evidence="1 4" id="KW-0808">Transferase</keyword>
<dbReference type="InterPro" id="IPR000182">
    <property type="entry name" value="GNAT_dom"/>
</dbReference>
<dbReference type="Proteomes" id="UP000270219">
    <property type="component" value="Unassembled WGS sequence"/>
</dbReference>
<accession>A0A498DC70</accession>
<dbReference type="RefSeq" id="WP_121523449.1">
    <property type="nucleotide sequence ID" value="NZ_RCHR01000004.1"/>
</dbReference>
<dbReference type="EMBL" id="RCHR01000004">
    <property type="protein sequence ID" value="RLL43721.1"/>
    <property type="molecule type" value="Genomic_DNA"/>
</dbReference>
<dbReference type="GO" id="GO:0016747">
    <property type="term" value="F:acyltransferase activity, transferring groups other than amino-acyl groups"/>
    <property type="evidence" value="ECO:0007669"/>
    <property type="project" value="InterPro"/>
</dbReference>
<dbReference type="PROSITE" id="PS51186">
    <property type="entry name" value="GNAT"/>
    <property type="match status" value="1"/>
</dbReference>
<dbReference type="CDD" id="cd04301">
    <property type="entry name" value="NAT_SF"/>
    <property type="match status" value="1"/>
</dbReference>
<evidence type="ECO:0000256" key="1">
    <source>
        <dbReference type="ARBA" id="ARBA00022679"/>
    </source>
</evidence>
<dbReference type="AlphaFoldDB" id="A0A498DC70"/>
<dbReference type="InterPro" id="IPR016181">
    <property type="entry name" value="Acyl_CoA_acyltransferase"/>
</dbReference>
<comment type="caution">
    <text evidence="4">The sequence shown here is derived from an EMBL/GenBank/DDBJ whole genome shotgun (WGS) entry which is preliminary data.</text>
</comment>
<protein>
    <submittedName>
        <fullName evidence="4">GNAT family N-acetyltransferase</fullName>
    </submittedName>
</protein>
<dbReference type="OrthoDB" id="9790865at2"/>
<evidence type="ECO:0000259" key="3">
    <source>
        <dbReference type="PROSITE" id="PS51186"/>
    </source>
</evidence>
<dbReference type="Pfam" id="PF00583">
    <property type="entry name" value="Acetyltransf_1"/>
    <property type="match status" value="1"/>
</dbReference>
<reference evidence="4 5" key="1">
    <citation type="submission" date="2018-10" db="EMBL/GenBank/DDBJ databases">
        <title>Oceanobacillus sp. YLB-02 draft genome.</title>
        <authorList>
            <person name="Yu L."/>
        </authorList>
    </citation>
    <scope>NUCLEOTIDE SEQUENCE [LARGE SCALE GENOMIC DNA]</scope>
    <source>
        <strain evidence="4 5">YLB-02</strain>
    </source>
</reference>
<evidence type="ECO:0000313" key="4">
    <source>
        <dbReference type="EMBL" id="RLL43721.1"/>
    </source>
</evidence>
<evidence type="ECO:0000256" key="2">
    <source>
        <dbReference type="ARBA" id="ARBA00023315"/>
    </source>
</evidence>
<name>A0A498DC70_9BACI</name>
<sequence>MRIRDAQVNEHGTIKNLRLAAYKEHEHKIPEEHWEILKEQIASDADLEQGVDRIVAELEGEIIGTVAVFPPKIDLYNGILESDSEYPEIRMLAVSSEMRGKGAATALLSECINRSRNRGHKKIGLHTSDFMEDAIQLYENLGFVRLPEFDFIPADDGIVVKAFQIHIESEVKERNPLN</sequence>